<keyword evidence="3" id="KW-0963">Cytoplasm</keyword>
<feature type="compositionally biased region" description="Basic and acidic residues" evidence="6">
    <location>
        <begin position="195"/>
        <end position="207"/>
    </location>
</feature>
<dbReference type="GO" id="GO:0005737">
    <property type="term" value="C:cytoplasm"/>
    <property type="evidence" value="ECO:0007669"/>
    <property type="project" value="UniProtKB-SubCell"/>
</dbReference>
<dbReference type="GO" id="GO:0008541">
    <property type="term" value="C:proteasome regulatory particle, lid subcomplex"/>
    <property type="evidence" value="ECO:0007669"/>
    <property type="project" value="TreeGrafter"/>
</dbReference>
<name>A0A9W8YZ64_9PEZI</name>
<evidence type="ECO:0000259" key="7">
    <source>
        <dbReference type="PROSITE" id="PS51917"/>
    </source>
</evidence>
<dbReference type="InterPro" id="IPR038633">
    <property type="entry name" value="Rpn13/ADRM1_Pru_sf"/>
</dbReference>
<dbReference type="GO" id="GO:0005634">
    <property type="term" value="C:nucleus"/>
    <property type="evidence" value="ECO:0007669"/>
    <property type="project" value="UniProtKB-SubCell"/>
</dbReference>
<feature type="domain" description="Pru" evidence="7">
    <location>
        <begin position="1"/>
        <end position="139"/>
    </location>
</feature>
<dbReference type="InterPro" id="IPR038108">
    <property type="entry name" value="RPN13_DEUBAD_sf"/>
</dbReference>
<protein>
    <recommendedName>
        <fullName evidence="7">Pru domain-containing protein</fullName>
    </recommendedName>
</protein>
<gene>
    <name evidence="8" type="ORF">N0V93_003833</name>
</gene>
<dbReference type="Proteomes" id="UP001140453">
    <property type="component" value="Unassembled WGS sequence"/>
</dbReference>
<dbReference type="InterPro" id="IPR044868">
    <property type="entry name" value="Rpn13/ADRM1_Pru"/>
</dbReference>
<organism evidence="8 9">
    <name type="scientific">Gnomoniopsis smithogilvyi</name>
    <dbReference type="NCBI Taxonomy" id="1191159"/>
    <lineage>
        <taxon>Eukaryota</taxon>
        <taxon>Fungi</taxon>
        <taxon>Dikarya</taxon>
        <taxon>Ascomycota</taxon>
        <taxon>Pezizomycotina</taxon>
        <taxon>Sordariomycetes</taxon>
        <taxon>Sordariomycetidae</taxon>
        <taxon>Diaporthales</taxon>
        <taxon>Gnomoniaceae</taxon>
        <taxon>Gnomoniopsis</taxon>
    </lineage>
</organism>
<dbReference type="InterPro" id="IPR006773">
    <property type="entry name" value="Rpn13/ADRM1"/>
</dbReference>
<dbReference type="PANTHER" id="PTHR12225">
    <property type="entry name" value="ADHESION REGULATING MOLECULE 1 110 KDA CELL MEMBRANE GLYCOPROTEIN"/>
    <property type="match status" value="1"/>
</dbReference>
<evidence type="ECO:0000256" key="2">
    <source>
        <dbReference type="ARBA" id="ARBA00004496"/>
    </source>
</evidence>
<dbReference type="GO" id="GO:0070628">
    <property type="term" value="F:proteasome binding"/>
    <property type="evidence" value="ECO:0007669"/>
    <property type="project" value="TreeGrafter"/>
</dbReference>
<dbReference type="AlphaFoldDB" id="A0A9W8YZ64"/>
<evidence type="ECO:0000256" key="1">
    <source>
        <dbReference type="ARBA" id="ARBA00004123"/>
    </source>
</evidence>
<dbReference type="EMBL" id="JAPEVB010000002">
    <property type="protein sequence ID" value="KAJ4394614.1"/>
    <property type="molecule type" value="Genomic_DNA"/>
</dbReference>
<proteinExistence type="predicted"/>
<dbReference type="PROSITE" id="PS51917">
    <property type="entry name" value="PRU"/>
    <property type="match status" value="1"/>
</dbReference>
<dbReference type="Gene3D" id="1.10.2020.20">
    <property type="match status" value="1"/>
</dbReference>
<keyword evidence="9" id="KW-1185">Reference proteome</keyword>
<comment type="caution">
    <text evidence="8">The sequence shown here is derived from an EMBL/GenBank/DDBJ whole genome shotgun (WGS) entry which is preliminary data.</text>
</comment>
<feature type="region of interest" description="Disordered" evidence="6">
    <location>
        <begin position="149"/>
        <end position="214"/>
    </location>
</feature>
<evidence type="ECO:0000313" key="8">
    <source>
        <dbReference type="EMBL" id="KAJ4394614.1"/>
    </source>
</evidence>
<keyword evidence="5" id="KW-0539">Nucleus</keyword>
<evidence type="ECO:0000256" key="6">
    <source>
        <dbReference type="SAM" id="MobiDB-lite"/>
    </source>
</evidence>
<evidence type="ECO:0000256" key="3">
    <source>
        <dbReference type="ARBA" id="ARBA00022490"/>
    </source>
</evidence>
<reference evidence="8" key="1">
    <citation type="submission" date="2022-10" db="EMBL/GenBank/DDBJ databases">
        <title>Tapping the CABI collections for fungal endophytes: first genome assemblies for Collariella, Neodidymelliopsis, Ascochyta clinopodiicola, Didymella pomorum, Didymosphaeria variabile, Neocosmospora piperis and Neocucurbitaria cava.</title>
        <authorList>
            <person name="Hill R."/>
        </authorList>
    </citation>
    <scope>NUCLEOTIDE SEQUENCE</scope>
    <source>
        <strain evidence="8">IMI 355082</strain>
    </source>
</reference>
<dbReference type="Pfam" id="PF04683">
    <property type="entry name" value="Rpn13_ADRM1_Pru"/>
    <property type="match status" value="1"/>
</dbReference>
<evidence type="ECO:0000256" key="4">
    <source>
        <dbReference type="ARBA" id="ARBA00022942"/>
    </source>
</evidence>
<comment type="subcellular location">
    <subcellularLocation>
        <location evidence="2">Cytoplasm</location>
    </subcellularLocation>
    <subcellularLocation>
        <location evidence="1">Nucleus</location>
    </subcellularLocation>
</comment>
<dbReference type="Gene3D" id="2.30.29.70">
    <property type="entry name" value="Proteasomal ubiquitin receptor Rpn13/ADRM1"/>
    <property type="match status" value="1"/>
</dbReference>
<dbReference type="GO" id="GO:0061133">
    <property type="term" value="F:endopeptidase activator activity"/>
    <property type="evidence" value="ECO:0007669"/>
    <property type="project" value="TreeGrafter"/>
</dbReference>
<evidence type="ECO:0000313" key="9">
    <source>
        <dbReference type="Proteomes" id="UP001140453"/>
    </source>
</evidence>
<dbReference type="OrthoDB" id="340431at2759"/>
<evidence type="ECO:0000256" key="5">
    <source>
        <dbReference type="ARBA" id="ARBA00023242"/>
    </source>
</evidence>
<dbReference type="PANTHER" id="PTHR12225:SF0">
    <property type="entry name" value="PROTEASOMAL UBIQUITIN RECEPTOR ADRM1"/>
    <property type="match status" value="1"/>
</dbReference>
<keyword evidence="4" id="KW-0647">Proteasome</keyword>
<sequence>MSIRPIITFKAGICEVDQSSKPYKIKPSPRPGYIYLYQAADDDLLHFCWRERSVPADQPELDLTMIPTDGSFLPVESSSSTPASAKTQGRIFVLKFESSSTRHLFWLQSHPQSTSGDPSWLSPRDRKIGEIVNTLLQGEEVDVNAELAAVRGGGGSGRRDGDGDETMEDAEGRDGQSHEPSSGAGGAGADATGGDVREEGEGSRDGGADGARAASNIPADAQEAVRNFLASIQGGQGGMPSSAGQQSAEGKLYPLLSDLLETSATIPMIAEAEEIYIDTLLSFLPPVVLVIAQQGTSTSGGDVDNEPSSESAAAAVAAMSLSQKKSLLEKVLRSPQFHQSLASLTMAIRDGGLPTISEALGVKVENGGCVRGGSVPLGGGEAVEAFVEGVKKSVQEKKQ</sequence>
<accession>A0A9W8YZ64</accession>